<dbReference type="SUPFAM" id="SSF58104">
    <property type="entry name" value="Methyl-accepting chemotaxis protein (MCP) signaling domain"/>
    <property type="match status" value="1"/>
</dbReference>
<dbReference type="PROSITE" id="PS50885">
    <property type="entry name" value="HAMP"/>
    <property type="match status" value="1"/>
</dbReference>
<keyword evidence="5" id="KW-0472">Membrane</keyword>
<dbReference type="Proteomes" id="UP000266172">
    <property type="component" value="Unassembled WGS sequence"/>
</dbReference>
<dbReference type="CDD" id="cd11386">
    <property type="entry name" value="MCP_signal"/>
    <property type="match status" value="1"/>
</dbReference>
<dbReference type="Gene3D" id="1.10.287.950">
    <property type="entry name" value="Methyl-accepting chemotaxis protein"/>
    <property type="match status" value="1"/>
</dbReference>
<dbReference type="CDD" id="cd06225">
    <property type="entry name" value="HAMP"/>
    <property type="match status" value="1"/>
</dbReference>
<organism evidence="8 9">
    <name type="scientific">Roseburia hominis</name>
    <dbReference type="NCBI Taxonomy" id="301301"/>
    <lineage>
        <taxon>Bacteria</taxon>
        <taxon>Bacillati</taxon>
        <taxon>Bacillota</taxon>
        <taxon>Clostridia</taxon>
        <taxon>Lachnospirales</taxon>
        <taxon>Lachnospiraceae</taxon>
        <taxon>Roseburia</taxon>
    </lineage>
</organism>
<feature type="coiled-coil region" evidence="4">
    <location>
        <begin position="443"/>
        <end position="502"/>
    </location>
</feature>
<evidence type="ECO:0000256" key="1">
    <source>
        <dbReference type="ARBA" id="ARBA00023224"/>
    </source>
</evidence>
<evidence type="ECO:0000313" key="9">
    <source>
        <dbReference type="Proteomes" id="UP000266172"/>
    </source>
</evidence>
<evidence type="ECO:0000256" key="3">
    <source>
        <dbReference type="PROSITE-ProRule" id="PRU00284"/>
    </source>
</evidence>
<evidence type="ECO:0000256" key="5">
    <source>
        <dbReference type="SAM" id="Phobius"/>
    </source>
</evidence>
<evidence type="ECO:0000313" key="8">
    <source>
        <dbReference type="EMBL" id="RGS38839.1"/>
    </source>
</evidence>
<dbReference type="AlphaFoldDB" id="A0A395V5L1"/>
<feature type="domain" description="Methyl-accepting transducer" evidence="6">
    <location>
        <begin position="404"/>
        <end position="640"/>
    </location>
</feature>
<dbReference type="PROSITE" id="PS50111">
    <property type="entry name" value="CHEMOTAXIS_TRANSDUC_2"/>
    <property type="match status" value="1"/>
</dbReference>
<gene>
    <name evidence="8" type="ORF">DWX93_11470</name>
</gene>
<accession>A0A395V5L1</accession>
<feature type="transmembrane region" description="Helical" evidence="5">
    <location>
        <begin position="25"/>
        <end position="44"/>
    </location>
</feature>
<feature type="domain" description="HAMP" evidence="7">
    <location>
        <begin position="333"/>
        <end position="385"/>
    </location>
</feature>
<evidence type="ECO:0000259" key="7">
    <source>
        <dbReference type="PROSITE" id="PS50885"/>
    </source>
</evidence>
<dbReference type="GO" id="GO:0016020">
    <property type="term" value="C:membrane"/>
    <property type="evidence" value="ECO:0007669"/>
    <property type="project" value="InterPro"/>
</dbReference>
<dbReference type="InterPro" id="IPR003660">
    <property type="entry name" value="HAMP_dom"/>
</dbReference>
<comment type="caution">
    <text evidence="8">The sequence shown here is derived from an EMBL/GenBank/DDBJ whole genome shotgun (WGS) entry which is preliminary data.</text>
</comment>
<feature type="coiled-coil region" evidence="4">
    <location>
        <begin position="650"/>
        <end position="677"/>
    </location>
</feature>
<comment type="similarity">
    <text evidence="2">Belongs to the methyl-accepting chemotaxis (MCP) protein family.</text>
</comment>
<dbReference type="RefSeq" id="WP_118097735.1">
    <property type="nucleotide sequence ID" value="NZ_CAKMUY010000018.1"/>
</dbReference>
<keyword evidence="4" id="KW-0175">Coiled coil</keyword>
<dbReference type="GO" id="GO:0007165">
    <property type="term" value="P:signal transduction"/>
    <property type="evidence" value="ECO:0007669"/>
    <property type="project" value="UniProtKB-KW"/>
</dbReference>
<keyword evidence="5" id="KW-0812">Transmembrane</keyword>
<protein>
    <submittedName>
        <fullName evidence="8">Methyl-accepting chemotaxis protein</fullName>
    </submittedName>
</protein>
<reference evidence="8 9" key="1">
    <citation type="submission" date="2018-08" db="EMBL/GenBank/DDBJ databases">
        <title>A genome reference for cultivated species of the human gut microbiota.</title>
        <authorList>
            <person name="Zou Y."/>
            <person name="Xue W."/>
            <person name="Luo G."/>
        </authorList>
    </citation>
    <scope>NUCLEOTIDE SEQUENCE [LARGE SCALE GENOMIC DNA]</scope>
    <source>
        <strain evidence="8 9">AF22-12AC</strain>
    </source>
</reference>
<dbReference type="Gene3D" id="6.10.340.10">
    <property type="match status" value="1"/>
</dbReference>
<proteinExistence type="inferred from homology"/>
<keyword evidence="1 3" id="KW-0807">Transducer</keyword>
<evidence type="ECO:0000256" key="4">
    <source>
        <dbReference type="SAM" id="Coils"/>
    </source>
</evidence>
<name>A0A395V5L1_9FIRM</name>
<dbReference type="PANTHER" id="PTHR32089:SF112">
    <property type="entry name" value="LYSOZYME-LIKE PROTEIN-RELATED"/>
    <property type="match status" value="1"/>
</dbReference>
<evidence type="ECO:0000259" key="6">
    <source>
        <dbReference type="PROSITE" id="PS50111"/>
    </source>
</evidence>
<evidence type="ECO:0000256" key="2">
    <source>
        <dbReference type="ARBA" id="ARBA00029447"/>
    </source>
</evidence>
<dbReference type="SMART" id="SM00283">
    <property type="entry name" value="MA"/>
    <property type="match status" value="1"/>
</dbReference>
<dbReference type="PANTHER" id="PTHR32089">
    <property type="entry name" value="METHYL-ACCEPTING CHEMOTAXIS PROTEIN MCPB"/>
    <property type="match status" value="1"/>
</dbReference>
<keyword evidence="5" id="KW-1133">Transmembrane helix</keyword>
<dbReference type="Pfam" id="PF00015">
    <property type="entry name" value="MCPsignal"/>
    <property type="match status" value="1"/>
</dbReference>
<sequence length="691" mass="74869">MKKGKKQAKRRNANVTMAFGIREKIVLCFLVPVLFMIVLGIISYRKAADGMSSSYRDSTQQTIEMALQNIDTSNSFISAEALKYVVDSDLGKYFVGIYDNDPTSKRTLIDQVKTRILASQVGNSYISNIYIIPSGDLQMISTKNKAQKGIYQEYMDEMAVDGKLGQWDDHHNALDEYLSIDSSRYIMVYQAAAQNGKAVIVIDIKAEAVTEFMQGLNLGDGSIVGFVTAGGRELAVKRNAGDEQGTPVEGETIFADKDFYLQASETDGVRQVQYNGTEYLFFHSKSEDTGATMCALVPLKVITGQAESIKQITIAGVLISSIIALLIGTAVTSGIRKNMKRISGSLEVVAEGNLATTVSVKGRDEFRGLAAAANDMIAHNKQLVQKVSQATDKLAASAGEVTNASGIIQEYSQDIANAIGEINEGMERQSTHAQECVSKTGTLSEEIQEVNRVAREVETLVSEAEEMIRKGMDRIEQLGQRANETTAVTAKVEESIEDLKRESETINQFVSVITDISEQTNLLSLNASIEAARAGEAGRGFAVVAEEIRKLADNSAEAAGEIRNNVENISAQTGVSVESAKQAGEMVAQQTEAVREVIGVFQDMSDAMDKLFDGLKEILAGTERADKEREDTLEAVHNISSIIEETAASAEVVKKVAASLEQNVENLNGTAESLGDNMTGLKTEIAVFKTE</sequence>
<dbReference type="EMBL" id="QRVL01000010">
    <property type="protein sequence ID" value="RGS38839.1"/>
    <property type="molecule type" value="Genomic_DNA"/>
</dbReference>
<dbReference type="InterPro" id="IPR004089">
    <property type="entry name" value="MCPsignal_dom"/>
</dbReference>